<gene>
    <name evidence="7" type="ORF">FB561_4187</name>
</gene>
<dbReference type="PIRSF" id="PIRSF036625">
    <property type="entry name" value="GAF_ANTAR"/>
    <property type="match status" value="1"/>
</dbReference>
<keyword evidence="1" id="KW-0808">Transferase</keyword>
<organism evidence="7 8">
    <name type="scientific">Kribbella amoyensis</name>
    <dbReference type="NCBI Taxonomy" id="996641"/>
    <lineage>
        <taxon>Bacteria</taxon>
        <taxon>Bacillati</taxon>
        <taxon>Actinomycetota</taxon>
        <taxon>Actinomycetes</taxon>
        <taxon>Propionibacteriales</taxon>
        <taxon>Kribbellaceae</taxon>
        <taxon>Kribbella</taxon>
    </lineage>
</organism>
<dbReference type="EMBL" id="VIVK01000001">
    <property type="protein sequence ID" value="TWD83034.1"/>
    <property type="molecule type" value="Genomic_DNA"/>
</dbReference>
<dbReference type="GO" id="GO:0016301">
    <property type="term" value="F:kinase activity"/>
    <property type="evidence" value="ECO:0007669"/>
    <property type="project" value="UniProtKB-KW"/>
</dbReference>
<dbReference type="InterPro" id="IPR005561">
    <property type="entry name" value="ANTAR"/>
</dbReference>
<dbReference type="PROSITE" id="PS50921">
    <property type="entry name" value="ANTAR"/>
    <property type="match status" value="1"/>
</dbReference>
<evidence type="ECO:0000256" key="2">
    <source>
        <dbReference type="ARBA" id="ARBA00022777"/>
    </source>
</evidence>
<name>A0A561BVV5_9ACTN</name>
<keyword evidence="8" id="KW-1185">Reference proteome</keyword>
<feature type="region of interest" description="Disordered" evidence="5">
    <location>
        <begin position="210"/>
        <end position="241"/>
    </location>
</feature>
<dbReference type="SMART" id="SM01012">
    <property type="entry name" value="ANTAR"/>
    <property type="match status" value="1"/>
</dbReference>
<keyword evidence="4" id="KW-0804">Transcription</keyword>
<evidence type="ECO:0000256" key="3">
    <source>
        <dbReference type="ARBA" id="ARBA00023015"/>
    </source>
</evidence>
<dbReference type="Gene3D" id="1.10.10.10">
    <property type="entry name" value="Winged helix-like DNA-binding domain superfamily/Winged helix DNA-binding domain"/>
    <property type="match status" value="1"/>
</dbReference>
<dbReference type="Proteomes" id="UP000318380">
    <property type="component" value="Unassembled WGS sequence"/>
</dbReference>
<feature type="domain" description="ANTAR" evidence="6">
    <location>
        <begin position="163"/>
        <end position="224"/>
    </location>
</feature>
<reference evidence="7 8" key="1">
    <citation type="submission" date="2019-06" db="EMBL/GenBank/DDBJ databases">
        <title>Sequencing the genomes of 1000 actinobacteria strains.</title>
        <authorList>
            <person name="Klenk H.-P."/>
        </authorList>
    </citation>
    <scope>NUCLEOTIDE SEQUENCE [LARGE SCALE GENOMIC DNA]</scope>
    <source>
        <strain evidence="7 8">DSM 24683</strain>
    </source>
</reference>
<dbReference type="InterPro" id="IPR036388">
    <property type="entry name" value="WH-like_DNA-bd_sf"/>
</dbReference>
<evidence type="ECO:0000256" key="1">
    <source>
        <dbReference type="ARBA" id="ARBA00022679"/>
    </source>
</evidence>
<feature type="compositionally biased region" description="Low complexity" evidence="5">
    <location>
        <begin position="222"/>
        <end position="232"/>
    </location>
</feature>
<dbReference type="InterPro" id="IPR011006">
    <property type="entry name" value="CheY-like_superfamily"/>
</dbReference>
<evidence type="ECO:0000313" key="8">
    <source>
        <dbReference type="Proteomes" id="UP000318380"/>
    </source>
</evidence>
<dbReference type="SUPFAM" id="SSF55781">
    <property type="entry name" value="GAF domain-like"/>
    <property type="match status" value="1"/>
</dbReference>
<dbReference type="SMART" id="SM00065">
    <property type="entry name" value="GAF"/>
    <property type="match status" value="1"/>
</dbReference>
<evidence type="ECO:0000256" key="5">
    <source>
        <dbReference type="SAM" id="MobiDB-lite"/>
    </source>
</evidence>
<sequence length="241" mass="25484">MSRDEEQRSSPAAQRFADLRLQLHALPGVAETVEAVVAFAVAELDSVQAGVVLADDAGRPAPAAVTDPVVLELYRAQLKAGEGPMLTAFTEGETVRVPDVATATTWPVWQGAALSTGLRSMLHIPLRAGDLVVGVLSLYSTKTDAFSTDAASESVLATYAEIAVDDAQAEQELVKRVKSEQLLGTATGILMERHDLTSSAADAVLHQYAEETDTSPRDVAEEIISASEPPAEASEEDELSN</sequence>
<dbReference type="InterPro" id="IPR012074">
    <property type="entry name" value="GAF_ANTAR"/>
</dbReference>
<evidence type="ECO:0000259" key="6">
    <source>
        <dbReference type="PROSITE" id="PS50921"/>
    </source>
</evidence>
<dbReference type="Pfam" id="PF03861">
    <property type="entry name" value="ANTAR"/>
    <property type="match status" value="1"/>
</dbReference>
<dbReference type="RefSeq" id="WP_145809082.1">
    <property type="nucleotide sequence ID" value="NZ_VIVK01000001.1"/>
</dbReference>
<dbReference type="InterPro" id="IPR029016">
    <property type="entry name" value="GAF-like_dom_sf"/>
</dbReference>
<dbReference type="Gene3D" id="3.30.450.40">
    <property type="match status" value="1"/>
</dbReference>
<comment type="caution">
    <text evidence="7">The sequence shown here is derived from an EMBL/GenBank/DDBJ whole genome shotgun (WGS) entry which is preliminary data.</text>
</comment>
<protein>
    <submittedName>
        <fullName evidence="7">ANTAR domain-containing protein</fullName>
    </submittedName>
</protein>
<evidence type="ECO:0000256" key="4">
    <source>
        <dbReference type="ARBA" id="ARBA00023163"/>
    </source>
</evidence>
<dbReference type="OrthoDB" id="7466251at2"/>
<dbReference type="GO" id="GO:0003723">
    <property type="term" value="F:RNA binding"/>
    <property type="evidence" value="ECO:0007669"/>
    <property type="project" value="InterPro"/>
</dbReference>
<dbReference type="AlphaFoldDB" id="A0A561BVV5"/>
<keyword evidence="2" id="KW-0418">Kinase</keyword>
<dbReference type="Pfam" id="PF13185">
    <property type="entry name" value="GAF_2"/>
    <property type="match status" value="1"/>
</dbReference>
<evidence type="ECO:0000313" key="7">
    <source>
        <dbReference type="EMBL" id="TWD83034.1"/>
    </source>
</evidence>
<proteinExistence type="predicted"/>
<dbReference type="InterPro" id="IPR003018">
    <property type="entry name" value="GAF"/>
</dbReference>
<dbReference type="SUPFAM" id="SSF52172">
    <property type="entry name" value="CheY-like"/>
    <property type="match status" value="1"/>
</dbReference>
<keyword evidence="3" id="KW-0805">Transcription regulation</keyword>
<accession>A0A561BVV5</accession>